<gene>
    <name evidence="3" type="primary">Ms5-D</name>
</gene>
<keyword evidence="2" id="KW-0732">Signal</keyword>
<feature type="signal peptide" evidence="2">
    <location>
        <begin position="1"/>
        <end position="23"/>
    </location>
</feature>
<evidence type="ECO:0000256" key="1">
    <source>
        <dbReference type="SAM" id="MobiDB-lite"/>
    </source>
</evidence>
<feature type="compositionally biased region" description="Basic residues" evidence="1">
    <location>
        <begin position="99"/>
        <end position="113"/>
    </location>
</feature>
<dbReference type="AlphaFoldDB" id="A0A4D6Q420"/>
<feature type="chain" id="PRO_5020023289" evidence="2">
    <location>
        <begin position="24"/>
        <end position="141"/>
    </location>
</feature>
<organism evidence="3">
    <name type="scientific">Triticum aestivum</name>
    <name type="common">Wheat</name>
    <dbReference type="NCBI Taxonomy" id="4565"/>
    <lineage>
        <taxon>Eukaryota</taxon>
        <taxon>Viridiplantae</taxon>
        <taxon>Streptophyta</taxon>
        <taxon>Embryophyta</taxon>
        <taxon>Tracheophyta</taxon>
        <taxon>Spermatophyta</taxon>
        <taxon>Magnoliopsida</taxon>
        <taxon>Liliopsida</taxon>
        <taxon>Poales</taxon>
        <taxon>Poaceae</taxon>
        <taxon>BOP clade</taxon>
        <taxon>Pooideae</taxon>
        <taxon>Triticodae</taxon>
        <taxon>Triticeae</taxon>
        <taxon>Triticinae</taxon>
        <taxon>Triticum</taxon>
    </lineage>
</organism>
<feature type="compositionally biased region" description="Basic residues" evidence="1">
    <location>
        <begin position="65"/>
        <end position="84"/>
    </location>
</feature>
<feature type="region of interest" description="Disordered" evidence="1">
    <location>
        <begin position="65"/>
        <end position="141"/>
    </location>
</feature>
<dbReference type="EMBL" id="MK584718">
    <property type="protein sequence ID" value="QCF41226.1"/>
    <property type="molecule type" value="mRNA"/>
</dbReference>
<feature type="compositionally biased region" description="Pro residues" evidence="1">
    <location>
        <begin position="87"/>
        <end position="98"/>
    </location>
</feature>
<evidence type="ECO:0000313" key="3">
    <source>
        <dbReference type="EMBL" id="QCF41226.1"/>
    </source>
</evidence>
<feature type="compositionally biased region" description="Basic residues" evidence="1">
    <location>
        <begin position="121"/>
        <end position="134"/>
    </location>
</feature>
<proteinExistence type="evidence at transcript level"/>
<protein>
    <submittedName>
        <fullName evidence="3">Lipid transfer protein Ms5-D</fullName>
    </submittedName>
</protein>
<accession>A0A4D6Q420</accession>
<evidence type="ECO:0000256" key="2">
    <source>
        <dbReference type="SAM" id="SignalP"/>
    </source>
</evidence>
<reference evidence="3" key="1">
    <citation type="journal article" date="2019" name="Plant J.">
        <title>Wheat ms5 male-sterility is induced by recessive homoeologous A and D genome non-specific Lipid Transfer Proteins.</title>
        <authorList>
            <person name="Pallotta M.A."/>
            <person name="Warner P."/>
            <person name="Kouidri A."/>
            <person name="Tucker E.J."/>
            <person name="Baes M."/>
            <person name="Suchecki R."/>
            <person name="Watson-Haigh N."/>
            <person name="Okada T."/>
            <person name="Garcia M."/>
            <person name="Sandhu A."/>
            <person name="Singh M."/>
            <person name="Wolters P."/>
            <person name="Albertsen M.C."/>
            <person name="Cigan A.M."/>
            <person name="Baumann U."/>
            <person name="Whitford R."/>
        </authorList>
    </citation>
    <scope>NUCLEOTIDE SEQUENCE</scope>
    <source>
        <tissue evidence="3">Anther</tissue>
    </source>
</reference>
<sequence>MAPTALLLVVLAVAALHAPAANAALSPGATSDPVRGGHRVLLAVPGARRGGGAARPALARAHQRLLRGVPARRFRRGRRRRRRGGMPLPPAPRPAPPRLPRRRRAPRRSPPHLRLRENLRRHGRRGRGPLRRQVPRAQVTA</sequence>
<name>A0A4D6Q420_WHEAT</name>